<protein>
    <submittedName>
        <fullName evidence="1">26136_t:CDS:1</fullName>
    </submittedName>
</protein>
<evidence type="ECO:0000313" key="2">
    <source>
        <dbReference type="Proteomes" id="UP000789901"/>
    </source>
</evidence>
<sequence length="222" mass="25840">SPCPNVLALLTSLQIKNCQYKEIWVPSLVAENLIPSICYDLNSDGLSQVEWYLFLDLGTMTVEVDEFASNTDSTMDKINRQLKISKKKKEPLNIRCYADEASNTYLQKSNAQSDLCRFIAVSSETKSLLVSDLFDYFYKERQDPYQLEKLEPKQHFHIQQFISNNLHLFIWKKGPLGRTNLVRHQINTSTALPIKQYPYRYSSAKKDIIKKELIYMLTKKII</sequence>
<feature type="non-terminal residue" evidence="1">
    <location>
        <position position="1"/>
    </location>
</feature>
<dbReference type="EMBL" id="CAJVQB010018440">
    <property type="protein sequence ID" value="CAG8787638.1"/>
    <property type="molecule type" value="Genomic_DNA"/>
</dbReference>
<comment type="caution">
    <text evidence="1">The sequence shown here is derived from an EMBL/GenBank/DDBJ whole genome shotgun (WGS) entry which is preliminary data.</text>
</comment>
<gene>
    <name evidence="1" type="ORF">GMARGA_LOCUS20711</name>
</gene>
<accession>A0ABN7VN99</accession>
<keyword evidence="2" id="KW-1185">Reference proteome</keyword>
<organism evidence="1 2">
    <name type="scientific">Gigaspora margarita</name>
    <dbReference type="NCBI Taxonomy" id="4874"/>
    <lineage>
        <taxon>Eukaryota</taxon>
        <taxon>Fungi</taxon>
        <taxon>Fungi incertae sedis</taxon>
        <taxon>Mucoromycota</taxon>
        <taxon>Glomeromycotina</taxon>
        <taxon>Glomeromycetes</taxon>
        <taxon>Diversisporales</taxon>
        <taxon>Gigasporaceae</taxon>
        <taxon>Gigaspora</taxon>
    </lineage>
</organism>
<evidence type="ECO:0000313" key="1">
    <source>
        <dbReference type="EMBL" id="CAG8787638.1"/>
    </source>
</evidence>
<proteinExistence type="predicted"/>
<dbReference type="Proteomes" id="UP000789901">
    <property type="component" value="Unassembled WGS sequence"/>
</dbReference>
<reference evidence="1 2" key="1">
    <citation type="submission" date="2021-06" db="EMBL/GenBank/DDBJ databases">
        <authorList>
            <person name="Kallberg Y."/>
            <person name="Tangrot J."/>
            <person name="Rosling A."/>
        </authorList>
    </citation>
    <scope>NUCLEOTIDE SEQUENCE [LARGE SCALE GENOMIC DNA]</scope>
    <source>
        <strain evidence="1 2">120-4 pot B 10/14</strain>
    </source>
</reference>
<name>A0ABN7VN99_GIGMA</name>